<keyword evidence="1" id="KW-0614">Plasmid</keyword>
<protein>
    <submittedName>
        <fullName evidence="1">Sulfotransferase</fullName>
    </submittedName>
</protein>
<dbReference type="Proteomes" id="UP000509322">
    <property type="component" value="Plasmid unnamed1"/>
</dbReference>
<dbReference type="Pfam" id="PF13469">
    <property type="entry name" value="Sulfotransfer_3"/>
    <property type="match status" value="1"/>
</dbReference>
<evidence type="ECO:0000313" key="2">
    <source>
        <dbReference type="Proteomes" id="UP000509322"/>
    </source>
</evidence>
<dbReference type="AlphaFoldDB" id="A0A7H9C3N5"/>
<name>A0A7H9C3N5_PARPN</name>
<dbReference type="RefSeq" id="WP_081762266.1">
    <property type="nucleotide sequence ID" value="NZ_CP058691.1"/>
</dbReference>
<accession>A0A7H9C3N5</accession>
<dbReference type="EMBL" id="CP058691">
    <property type="protein sequence ID" value="QLH16681.1"/>
    <property type="molecule type" value="Genomic_DNA"/>
</dbReference>
<dbReference type="SUPFAM" id="SSF52540">
    <property type="entry name" value="P-loop containing nucleoside triphosphate hydrolases"/>
    <property type="match status" value="1"/>
</dbReference>
<proteinExistence type="predicted"/>
<sequence>MQENSDFIDLYRPKDGYVFVVTYGRSGSTLTLNYLNSFPGYCIRGENNNVIFPLCSAITNLNNENFQVRRKNKSKPISERGPEMQRIMETPRDPWYGAELVDPERFAKGIFNSFVKEILSPPDGVRVSGFKEIQWANNLGRLKINLDLIAKYFPNARFIFQTRSYDAVAKSGWWTKRPQHEVKQYIENADAAFLSYASENSSCVHIRYEDLAEDCGGFRKLAGFLGEDYCSETAEKIVNEKLTHLKEKA</sequence>
<geneLocation type="plasmid" evidence="1 2">
    <name>unnamed1</name>
</geneLocation>
<dbReference type="Gene3D" id="3.40.50.300">
    <property type="entry name" value="P-loop containing nucleotide triphosphate hydrolases"/>
    <property type="match status" value="1"/>
</dbReference>
<organism evidence="1 2">
    <name type="scientific">Paracoccus pantotrophus</name>
    <name type="common">Thiosphaera pantotropha</name>
    <dbReference type="NCBI Taxonomy" id="82367"/>
    <lineage>
        <taxon>Bacteria</taxon>
        <taxon>Pseudomonadati</taxon>
        <taxon>Pseudomonadota</taxon>
        <taxon>Alphaproteobacteria</taxon>
        <taxon>Rhodobacterales</taxon>
        <taxon>Paracoccaceae</taxon>
        <taxon>Paracoccus</taxon>
    </lineage>
</organism>
<evidence type="ECO:0000313" key="1">
    <source>
        <dbReference type="EMBL" id="QLH16681.1"/>
    </source>
</evidence>
<dbReference type="InterPro" id="IPR027417">
    <property type="entry name" value="P-loop_NTPase"/>
</dbReference>
<reference evidence="1 2" key="1">
    <citation type="submission" date="2020-07" db="EMBL/GenBank/DDBJ databases">
        <title>The complete genome of Paracoccus pantotrophus ACCC 10489.</title>
        <authorList>
            <person name="Si Y."/>
        </authorList>
    </citation>
    <scope>NUCLEOTIDE SEQUENCE [LARGE SCALE GENOMIC DNA]</scope>
    <source>
        <strain evidence="1 2">ACCC10489</strain>
        <plasmid evidence="1 2">unnamed1</plasmid>
    </source>
</reference>
<gene>
    <name evidence="1" type="ORF">HYQ43_20915</name>
</gene>
<dbReference type="GO" id="GO:0016740">
    <property type="term" value="F:transferase activity"/>
    <property type="evidence" value="ECO:0007669"/>
    <property type="project" value="UniProtKB-KW"/>
</dbReference>
<keyword evidence="1" id="KW-0808">Transferase</keyword>